<name>A0A2T1KD91_9GAMM</name>
<dbReference type="Proteomes" id="UP000239866">
    <property type="component" value="Unassembled WGS sequence"/>
</dbReference>
<evidence type="ECO:0000313" key="1">
    <source>
        <dbReference type="EMBL" id="PSF08109.1"/>
    </source>
</evidence>
<comment type="caution">
    <text evidence="1">The sequence shown here is derived from an EMBL/GenBank/DDBJ whole genome shotgun (WGS) entry which is preliminary data.</text>
</comment>
<accession>A0A2T1KD91</accession>
<protein>
    <submittedName>
        <fullName evidence="1">Uncharacterized protein</fullName>
    </submittedName>
</protein>
<reference evidence="1 2" key="1">
    <citation type="submission" date="2018-03" db="EMBL/GenBank/DDBJ databases">
        <title>Marinobacter brunus sp. nov., a marine bacterium of Gamma-proteobacteria isolated from the surface seawater of the South China Sea.</title>
        <authorList>
            <person name="Cheng H."/>
            <person name="Wu Y.-H."/>
            <person name="Xamxidin M."/>
            <person name="Xu X.-W."/>
        </authorList>
    </citation>
    <scope>NUCLEOTIDE SEQUENCE [LARGE SCALE GENOMIC DNA]</scope>
    <source>
        <strain evidence="1 2">NH169-3</strain>
    </source>
</reference>
<dbReference type="AlphaFoldDB" id="A0A2T1KD91"/>
<dbReference type="OrthoDB" id="6368172at2"/>
<proteinExistence type="predicted"/>
<organism evidence="1 2">
    <name type="scientific">Marinobacter fuscus</name>
    <dbReference type="NCBI Taxonomy" id="2109942"/>
    <lineage>
        <taxon>Bacteria</taxon>
        <taxon>Pseudomonadati</taxon>
        <taxon>Pseudomonadota</taxon>
        <taxon>Gammaproteobacteria</taxon>
        <taxon>Pseudomonadales</taxon>
        <taxon>Marinobacteraceae</taxon>
        <taxon>Marinobacter</taxon>
    </lineage>
</organism>
<gene>
    <name evidence="1" type="ORF">C7H09_09300</name>
</gene>
<evidence type="ECO:0000313" key="2">
    <source>
        <dbReference type="Proteomes" id="UP000239866"/>
    </source>
</evidence>
<sequence>MDQVYSLRHLGFFSKHLLTVTGEGFYYKDTLYTRDDVKKLFVSGGGAGPRRMGVHLADGRKILINAVALELNGVKPKTEFFSGTNQVFEELRAYFEGQST</sequence>
<dbReference type="EMBL" id="PXNP01000060">
    <property type="protein sequence ID" value="PSF08109.1"/>
    <property type="molecule type" value="Genomic_DNA"/>
</dbReference>
<keyword evidence="2" id="KW-1185">Reference proteome</keyword>
<dbReference type="RefSeq" id="WP_106762275.1">
    <property type="nucleotide sequence ID" value="NZ_PXNP01000060.1"/>
</dbReference>